<name>A0A5C6D6U0_9BACT</name>
<dbReference type="InterPro" id="IPR039329">
    <property type="entry name" value="SIAE"/>
</dbReference>
<feature type="domain" description="Sialate O-acetylesterase" evidence="3">
    <location>
        <begin position="121"/>
        <end position="245"/>
    </location>
</feature>
<accession>A0A5C6D6U0</accession>
<comment type="caution">
    <text evidence="4">The sequence shown here is derived from an EMBL/GenBank/DDBJ whole genome shotgun (WGS) entry which is preliminary data.</text>
</comment>
<dbReference type="Proteomes" id="UP000319143">
    <property type="component" value="Unassembled WGS sequence"/>
</dbReference>
<evidence type="ECO:0000313" key="4">
    <source>
        <dbReference type="EMBL" id="TWU32548.1"/>
    </source>
</evidence>
<evidence type="ECO:0000256" key="1">
    <source>
        <dbReference type="ARBA" id="ARBA00022801"/>
    </source>
</evidence>
<dbReference type="InterPro" id="IPR005181">
    <property type="entry name" value="SASA"/>
</dbReference>
<dbReference type="GO" id="GO:0005975">
    <property type="term" value="P:carbohydrate metabolic process"/>
    <property type="evidence" value="ECO:0007669"/>
    <property type="project" value="TreeGrafter"/>
</dbReference>
<dbReference type="PANTHER" id="PTHR22901">
    <property type="entry name" value="SIALATE O-ACETYLESTERASE"/>
    <property type="match status" value="1"/>
</dbReference>
<gene>
    <name evidence="4" type="ORF">Poly41_55260</name>
</gene>
<dbReference type="PANTHER" id="PTHR22901:SF0">
    <property type="entry name" value="SIALATE O-ACETYLESTERASE"/>
    <property type="match status" value="1"/>
</dbReference>
<dbReference type="Gene3D" id="3.40.50.1110">
    <property type="entry name" value="SGNH hydrolase"/>
    <property type="match status" value="1"/>
</dbReference>
<keyword evidence="2" id="KW-0732">Signal</keyword>
<dbReference type="AlphaFoldDB" id="A0A5C6D6U0"/>
<organism evidence="4 5">
    <name type="scientific">Novipirellula artificiosorum</name>
    <dbReference type="NCBI Taxonomy" id="2528016"/>
    <lineage>
        <taxon>Bacteria</taxon>
        <taxon>Pseudomonadati</taxon>
        <taxon>Planctomycetota</taxon>
        <taxon>Planctomycetia</taxon>
        <taxon>Pirellulales</taxon>
        <taxon>Pirellulaceae</taxon>
        <taxon>Novipirellula</taxon>
    </lineage>
</organism>
<evidence type="ECO:0000259" key="3">
    <source>
        <dbReference type="Pfam" id="PF03629"/>
    </source>
</evidence>
<protein>
    <recommendedName>
        <fullName evidence="3">Sialate O-acetylesterase domain-containing protein</fullName>
    </recommendedName>
</protein>
<dbReference type="RefSeq" id="WP_390621482.1">
    <property type="nucleotide sequence ID" value="NZ_SJPV01000012.1"/>
</dbReference>
<reference evidence="4 5" key="1">
    <citation type="submission" date="2019-02" db="EMBL/GenBank/DDBJ databases">
        <title>Deep-cultivation of Planctomycetes and their phenomic and genomic characterization uncovers novel biology.</title>
        <authorList>
            <person name="Wiegand S."/>
            <person name="Jogler M."/>
            <person name="Boedeker C."/>
            <person name="Pinto D."/>
            <person name="Vollmers J."/>
            <person name="Rivas-Marin E."/>
            <person name="Kohn T."/>
            <person name="Peeters S.H."/>
            <person name="Heuer A."/>
            <person name="Rast P."/>
            <person name="Oberbeckmann S."/>
            <person name="Bunk B."/>
            <person name="Jeske O."/>
            <person name="Meyerdierks A."/>
            <person name="Storesund J.E."/>
            <person name="Kallscheuer N."/>
            <person name="Luecker S."/>
            <person name="Lage O.M."/>
            <person name="Pohl T."/>
            <person name="Merkel B.J."/>
            <person name="Hornburger P."/>
            <person name="Mueller R.-W."/>
            <person name="Bruemmer F."/>
            <person name="Labrenz M."/>
            <person name="Spormann A.M."/>
            <person name="Op Den Camp H."/>
            <person name="Overmann J."/>
            <person name="Amann R."/>
            <person name="Jetten M.S.M."/>
            <person name="Mascher T."/>
            <person name="Medema M.H."/>
            <person name="Devos D.P."/>
            <person name="Kaster A.-K."/>
            <person name="Ovreas L."/>
            <person name="Rohde M."/>
            <person name="Galperin M.Y."/>
            <person name="Jogler C."/>
        </authorList>
    </citation>
    <scope>NUCLEOTIDE SEQUENCE [LARGE SCALE GENOMIC DNA]</scope>
    <source>
        <strain evidence="4 5">Poly41</strain>
    </source>
</reference>
<keyword evidence="1" id="KW-0378">Hydrolase</keyword>
<dbReference type="GO" id="GO:0001681">
    <property type="term" value="F:sialate O-acetylesterase activity"/>
    <property type="evidence" value="ECO:0007669"/>
    <property type="project" value="InterPro"/>
</dbReference>
<dbReference type="Pfam" id="PF03629">
    <property type="entry name" value="SASA"/>
    <property type="match status" value="1"/>
</dbReference>
<feature type="chain" id="PRO_5023086946" description="Sialate O-acetylesterase domain-containing protein" evidence="2">
    <location>
        <begin position="35"/>
        <end position="521"/>
    </location>
</feature>
<feature type="signal peptide" evidence="2">
    <location>
        <begin position="1"/>
        <end position="34"/>
    </location>
</feature>
<evidence type="ECO:0000256" key="2">
    <source>
        <dbReference type="SAM" id="SignalP"/>
    </source>
</evidence>
<dbReference type="SUPFAM" id="SSF52266">
    <property type="entry name" value="SGNH hydrolase"/>
    <property type="match status" value="1"/>
</dbReference>
<dbReference type="InterPro" id="IPR036514">
    <property type="entry name" value="SGNH_hydro_sf"/>
</dbReference>
<sequence precursor="true">MNSRKIGMKNRCLLVTAATLLLAVEGLIPNAARAELTVGSLFRDHAVLQRDMPVPVWGKAESGATITVEFAGQKKSAITNTSKRWTIELDPMPSTSKPRIIKVTSSVGNERLEIGDVVVGEVWICSGQSNMHMGYAAVPEIDALVPTAENIRSFTVHRTVAFDQQEACDGEWAEQPPNSAVAFAFAHELEKFAKVPIGIVLTCWGSSSIEAWMPRDMTQTVPHFKTMMTEFDADTATRQRIASILDGPRPWSGQDDIFLRRQSNLLYNAMMHPLAPYACRGLVWYQGERNTQSMFGMVKEPWYSRHSGMLKYGDTLKKWVLRNRKEWNNDEMHFLVVMLPGFYKALETGPRLGAEHPETHSWAWMRESQLQALELAHTGVANTIDLGDVKNIHPKDKLPIGKRLALLAARDTLGLDLKAHGPVMKRVDVTGDHVVVHFDHADGLTTTNGNAPTGFWLADDSAKWVKAEAVLSGQTVILSSPELTKPRFVRYAFAGKPRVNLVNDAGLPAYPFRTDQFAPRQ</sequence>
<evidence type="ECO:0000313" key="5">
    <source>
        <dbReference type="Proteomes" id="UP000319143"/>
    </source>
</evidence>
<keyword evidence="5" id="KW-1185">Reference proteome</keyword>
<dbReference type="EMBL" id="SJPV01000012">
    <property type="protein sequence ID" value="TWU32548.1"/>
    <property type="molecule type" value="Genomic_DNA"/>
</dbReference>
<proteinExistence type="predicted"/>